<protein>
    <submittedName>
        <fullName evidence="1">Uncharacterized protein</fullName>
    </submittedName>
</protein>
<dbReference type="GeneID" id="88766093"/>
<name>G5J4J3_CROWT</name>
<gene>
    <name evidence="1" type="ORF">CWATWH0003_2415</name>
</gene>
<dbReference type="EMBL" id="AESD01000361">
    <property type="protein sequence ID" value="EHJ12890.1"/>
    <property type="molecule type" value="Genomic_DNA"/>
</dbReference>
<organism evidence="1 2">
    <name type="scientific">Crocosphaera watsonii WH 0003</name>
    <dbReference type="NCBI Taxonomy" id="423471"/>
    <lineage>
        <taxon>Bacteria</taxon>
        <taxon>Bacillati</taxon>
        <taxon>Cyanobacteriota</taxon>
        <taxon>Cyanophyceae</taxon>
        <taxon>Oscillatoriophycideae</taxon>
        <taxon>Chroococcales</taxon>
        <taxon>Aphanothecaceae</taxon>
        <taxon>Crocosphaera</taxon>
    </lineage>
</organism>
<sequence length="162" mass="19255">MMNISKLKWIKNVKHQDNHQYWAYLPETMQIVEAKIFCLNWRDIKQKSNAQKPSKGDLMILLQRAKVTHIVEFLDDEVYDNSLDEWSIYRVVKAVWMPSKGIMWDDDRLHQKEFFGLDYIVGDGHAHSLADNNKMPQFHEYWNQYGGLSGFQNHVLEKITKI</sequence>
<dbReference type="Proteomes" id="UP000003477">
    <property type="component" value="Unassembled WGS sequence"/>
</dbReference>
<accession>G5J4J3</accession>
<proteinExistence type="predicted"/>
<dbReference type="AlphaFoldDB" id="G5J4J3"/>
<evidence type="ECO:0000313" key="1">
    <source>
        <dbReference type="EMBL" id="EHJ12890.1"/>
    </source>
</evidence>
<dbReference type="RefSeq" id="WP_007310645.1">
    <property type="nucleotide sequence ID" value="NZ_AESD01000361.1"/>
</dbReference>
<dbReference type="PATRIC" id="fig|423471.3.peg.2268"/>
<evidence type="ECO:0000313" key="2">
    <source>
        <dbReference type="Proteomes" id="UP000003477"/>
    </source>
</evidence>
<comment type="caution">
    <text evidence="1">The sequence shown here is derived from an EMBL/GenBank/DDBJ whole genome shotgun (WGS) entry which is preliminary data.</text>
</comment>
<reference evidence="1 2" key="1">
    <citation type="journal article" date="2011" name="Front. Microbiol.">
        <title>Two Strains of Crocosphaera watsonii with Highly Conserved Genomes are Distinguished by Strain-Specific Features.</title>
        <authorList>
            <person name="Bench S.R."/>
            <person name="Ilikchyan I.N."/>
            <person name="Tripp H.J."/>
            <person name="Zehr J.P."/>
        </authorList>
    </citation>
    <scope>NUCLEOTIDE SEQUENCE [LARGE SCALE GENOMIC DNA]</scope>
    <source>
        <strain evidence="1 2">WH 0003</strain>
    </source>
</reference>